<dbReference type="Pfam" id="PF08765">
    <property type="entry name" value="Mor"/>
    <property type="match status" value="1"/>
</dbReference>
<dbReference type="Proteomes" id="UP000094067">
    <property type="component" value="Unassembled WGS sequence"/>
</dbReference>
<gene>
    <name evidence="3" type="ORF">BEH84_05500</name>
    <name evidence="2" type="ORF">BEI61_04188</name>
</gene>
<accession>A0A1E3A3Q3</accession>
<evidence type="ECO:0000313" key="3">
    <source>
        <dbReference type="EMBL" id="ODM08176.1"/>
    </source>
</evidence>
<reference evidence="4 5" key="1">
    <citation type="submission" date="2016-07" db="EMBL/GenBank/DDBJ databases">
        <title>Characterization of isolates of Eisenbergiella tayi derived from blood cultures, using whole genome sequencing.</title>
        <authorList>
            <person name="Burdz T."/>
            <person name="Wiebe D."/>
            <person name="Huynh C."/>
            <person name="Bernard K."/>
        </authorList>
    </citation>
    <scope>NUCLEOTIDE SEQUENCE [LARGE SCALE GENOMIC DNA]</scope>
    <source>
        <strain evidence="2 4">NML 110608</strain>
        <strain evidence="3 5">NML 120489</strain>
    </source>
</reference>
<evidence type="ECO:0000313" key="4">
    <source>
        <dbReference type="Proteomes" id="UP000094067"/>
    </source>
</evidence>
<dbReference type="EMBL" id="MCGH01000003">
    <property type="protein sequence ID" value="ODM03393.1"/>
    <property type="molecule type" value="Genomic_DNA"/>
</dbReference>
<dbReference type="SUPFAM" id="SSF46689">
    <property type="entry name" value="Homeodomain-like"/>
    <property type="match status" value="1"/>
</dbReference>
<dbReference type="AlphaFoldDB" id="A0A1E3A3Q3"/>
<proteinExistence type="predicted"/>
<comment type="caution">
    <text evidence="2">The sequence shown here is derived from an EMBL/GenBank/DDBJ whole genome shotgun (WGS) entry which is preliminary data.</text>
</comment>
<dbReference type="PATRIC" id="fig|1432052.3.peg.6094"/>
<protein>
    <submittedName>
        <fullName evidence="2">Mor transcription activator family protein</fullName>
    </submittedName>
</protein>
<dbReference type="InterPro" id="IPR049739">
    <property type="entry name" value="YraL-like"/>
</dbReference>
<dbReference type="InterPro" id="IPR009057">
    <property type="entry name" value="Homeodomain-like_sf"/>
</dbReference>
<dbReference type="PANTHER" id="PTHR37812:SF1">
    <property type="entry name" value="MU-LIKE PROPHAGE FLUMU PROTEIN C"/>
    <property type="match status" value="1"/>
</dbReference>
<evidence type="ECO:0000313" key="2">
    <source>
        <dbReference type="EMBL" id="ODM03393.1"/>
    </source>
</evidence>
<evidence type="ECO:0000259" key="1">
    <source>
        <dbReference type="Pfam" id="PF08765"/>
    </source>
</evidence>
<dbReference type="Gene3D" id="1.10.10.60">
    <property type="entry name" value="Homeodomain-like"/>
    <property type="match status" value="1"/>
</dbReference>
<feature type="domain" description="Mor transcription activator" evidence="1">
    <location>
        <begin position="6"/>
        <end position="89"/>
    </location>
</feature>
<dbReference type="InterPro" id="IPR052411">
    <property type="entry name" value="c-mor_Regulatory_Protein"/>
</dbReference>
<name>A0A1E3A3Q3_9FIRM</name>
<dbReference type="PANTHER" id="PTHR37812">
    <property type="entry name" value="MU-LIKE PROPHAGE FLUMU PROTEIN C"/>
    <property type="match status" value="1"/>
</dbReference>
<dbReference type="InterPro" id="IPR014875">
    <property type="entry name" value="Mor_transcription_activator"/>
</dbReference>
<dbReference type="Proteomes" id="UP000095003">
    <property type="component" value="Unassembled WGS sequence"/>
</dbReference>
<dbReference type="NCBIfam" id="NF040785">
    <property type="entry name" value="CD3324_fam"/>
    <property type="match status" value="1"/>
</dbReference>
<dbReference type="EMBL" id="MCGI01000006">
    <property type="protein sequence ID" value="ODM08176.1"/>
    <property type="molecule type" value="Genomic_DNA"/>
</dbReference>
<sequence length="92" mass="10970">MSYKKAADVLPEELIDLIQNYVDGEYLYIPRKEMNRKAWGENTDRKKETQVRNREIYRRYREGVPVSHLSEDYYLSPKSIQKIIARCREGSA</sequence>
<evidence type="ECO:0000313" key="5">
    <source>
        <dbReference type="Proteomes" id="UP000095003"/>
    </source>
</evidence>
<organism evidence="2 4">
    <name type="scientific">Eisenbergiella tayi</name>
    <dbReference type="NCBI Taxonomy" id="1432052"/>
    <lineage>
        <taxon>Bacteria</taxon>
        <taxon>Bacillati</taxon>
        <taxon>Bacillota</taxon>
        <taxon>Clostridia</taxon>
        <taxon>Lachnospirales</taxon>
        <taxon>Lachnospiraceae</taxon>
        <taxon>Eisenbergiella</taxon>
    </lineage>
</organism>